<organism evidence="3 4">
    <name type="scientific">Phyllosticta citricarpa</name>
    <dbReference type="NCBI Taxonomy" id="55181"/>
    <lineage>
        <taxon>Eukaryota</taxon>
        <taxon>Fungi</taxon>
        <taxon>Dikarya</taxon>
        <taxon>Ascomycota</taxon>
        <taxon>Pezizomycotina</taxon>
        <taxon>Dothideomycetes</taxon>
        <taxon>Dothideomycetes incertae sedis</taxon>
        <taxon>Botryosphaeriales</taxon>
        <taxon>Phyllostictaceae</taxon>
        <taxon>Phyllosticta</taxon>
    </lineage>
</organism>
<sequence>EDYKYATPERIPGTCEWLPNNPKFYTWLRGDSTTLLIYLSPGMGKSVLAKYLADSVLPRSGVQVCDFFFKAGIEKATTLNMALCALIKQLFAGNQSLMRHAVDVYNKIGERMVESVSALWEILLNASLNSQSGVVCVIDEFDECREEDRETFQELLGKLRRSYSESRLRFVITSRPYESIVHGLGVPDFGDDEDYETVRQETRLYIQIRIEIFPALGWTDDLASYLKSRLLQFGCPTFLWLQLAFEMFGPSPGTNHTRSIKRTKKGVDQMLKRLPTNLKDTYETALPLTPNAKYLHKALCIIIAARKPLVVRAMNLAIEISEQTESWDDIDCEDDQVFANRLVVVGCGLISTVNGIVFLRHLTVREFLEASTQSPPNFCGKNTQWH</sequence>
<dbReference type="PANTHER" id="PTHR10039:SF16">
    <property type="entry name" value="GPI INOSITOL-DEACYLASE"/>
    <property type="match status" value="1"/>
</dbReference>
<dbReference type="InterPro" id="IPR027417">
    <property type="entry name" value="P-loop_NTPase"/>
</dbReference>
<dbReference type="Pfam" id="PF24883">
    <property type="entry name" value="NPHP3_N"/>
    <property type="match status" value="1"/>
</dbReference>
<dbReference type="EMBL" id="JBBPDW010000056">
    <property type="protein sequence ID" value="KAK7531214.1"/>
    <property type="molecule type" value="Genomic_DNA"/>
</dbReference>
<feature type="non-terminal residue" evidence="3">
    <location>
        <position position="1"/>
    </location>
</feature>
<comment type="caution">
    <text evidence="3">The sequence shown here is derived from an EMBL/GenBank/DDBJ whole genome shotgun (WGS) entry which is preliminary data.</text>
</comment>
<proteinExistence type="predicted"/>
<evidence type="ECO:0000313" key="3">
    <source>
        <dbReference type="EMBL" id="KAK7531214.1"/>
    </source>
</evidence>
<evidence type="ECO:0000256" key="1">
    <source>
        <dbReference type="ARBA" id="ARBA00022737"/>
    </source>
</evidence>
<evidence type="ECO:0000259" key="2">
    <source>
        <dbReference type="Pfam" id="PF24883"/>
    </source>
</evidence>
<keyword evidence="4" id="KW-1185">Reference proteome</keyword>
<evidence type="ECO:0000313" key="4">
    <source>
        <dbReference type="Proteomes" id="UP001365128"/>
    </source>
</evidence>
<reference evidence="3 4" key="1">
    <citation type="submission" date="2024-04" db="EMBL/GenBank/DDBJ databases">
        <title>Phyllosticta paracitricarpa is synonymous to the EU quarantine fungus P. citricarpa based on phylogenomic analyses.</title>
        <authorList>
            <consortium name="Lawrence Berkeley National Laboratory"/>
            <person name="Van Ingen-Buijs V.A."/>
            <person name="Van Westerhoven A.C."/>
            <person name="Haridas S."/>
            <person name="Skiadas P."/>
            <person name="Martin F."/>
            <person name="Groenewald J.Z."/>
            <person name="Crous P.W."/>
            <person name="Seidl M.F."/>
        </authorList>
    </citation>
    <scope>NUCLEOTIDE SEQUENCE [LARGE SCALE GENOMIC DNA]</scope>
    <source>
        <strain evidence="3 4">CBS 122670</strain>
    </source>
</reference>
<dbReference type="PANTHER" id="PTHR10039">
    <property type="entry name" value="AMELOGENIN"/>
    <property type="match status" value="1"/>
</dbReference>
<keyword evidence="1" id="KW-0677">Repeat</keyword>
<dbReference type="Gene3D" id="3.40.50.300">
    <property type="entry name" value="P-loop containing nucleotide triphosphate hydrolases"/>
    <property type="match status" value="1"/>
</dbReference>
<dbReference type="Proteomes" id="UP001365128">
    <property type="component" value="Unassembled WGS sequence"/>
</dbReference>
<feature type="domain" description="Nephrocystin 3-like N-terminal" evidence="2">
    <location>
        <begin position="13"/>
        <end position="175"/>
    </location>
</feature>
<accession>A0ABR1L948</accession>
<dbReference type="InterPro" id="IPR056884">
    <property type="entry name" value="NPHP3-like_N"/>
</dbReference>
<name>A0ABR1L948_9PEZI</name>
<protein>
    <recommendedName>
        <fullName evidence="2">Nephrocystin 3-like N-terminal domain-containing protein</fullName>
    </recommendedName>
</protein>
<dbReference type="SUPFAM" id="SSF52540">
    <property type="entry name" value="P-loop containing nucleoside triphosphate hydrolases"/>
    <property type="match status" value="1"/>
</dbReference>
<gene>
    <name evidence="3" type="ORF">IWX46DRAFT_670326</name>
</gene>